<sequence>MDQIHVRGGSKRWHNWFNRMAVIRRNQSMHYEEGSNKNVTKSCFEALAQIDSKFALHNASGKNKSIEIMDMLGWYDYESYIATMEDLLNDYNNGQLCVKKLGVVNRTVQRIPLED</sequence>
<dbReference type="AlphaFoldDB" id="D3FX48"/>
<reference evidence="1 2" key="1">
    <citation type="journal article" date="2011" name="Environ. Microbiol.">
        <title>Genome of alkaliphilic Bacillus pseudofirmus OF4 reveals adaptations that support the ability to grow in an external pH range from 7.5 to 11.4.</title>
        <authorList>
            <person name="Janto B."/>
            <person name="Ahmed A."/>
            <person name="Ito M."/>
            <person name="Liu J."/>
            <person name="Hicks D.B."/>
            <person name="Pagni S."/>
            <person name="Fackelmayer O.J."/>
            <person name="Smith T.A."/>
            <person name="Earl J."/>
            <person name="Elbourne L.D."/>
            <person name="Hassan K."/>
            <person name="Paulsen I.T."/>
            <person name="Kolsto A.B."/>
            <person name="Tourasse N.J."/>
            <person name="Ehrlich G.D."/>
            <person name="Boissy R."/>
            <person name="Ivey D.M."/>
            <person name="Li G."/>
            <person name="Xue Y."/>
            <person name="Ma Y."/>
            <person name="Hu F.Z."/>
            <person name="Krulwich T.A."/>
        </authorList>
    </citation>
    <scope>NUCLEOTIDE SEQUENCE [LARGE SCALE GENOMIC DNA]</scope>
    <source>
        <strain evidence="2">ATCC BAA-2126 / JCM 17055 / OF4</strain>
    </source>
</reference>
<dbReference type="KEGG" id="bpf:BpOF4_03685"/>
<dbReference type="Proteomes" id="UP000001544">
    <property type="component" value="Chromosome"/>
</dbReference>
<name>D3FX48_ALKPO</name>
<accession>D3FX48</accession>
<protein>
    <submittedName>
        <fullName evidence="1">Uncharacterized protein</fullName>
    </submittedName>
</protein>
<dbReference type="STRING" id="398511.BpOF4_03685"/>
<dbReference type="HOGENOM" id="CLU_2104122_0_0_9"/>
<evidence type="ECO:0000313" key="2">
    <source>
        <dbReference type="Proteomes" id="UP000001544"/>
    </source>
</evidence>
<gene>
    <name evidence="1" type="ordered locus">BpOF4_03685</name>
</gene>
<organism evidence="1 2">
    <name type="scientific">Alkalihalophilus pseudofirmus (strain ATCC BAA-2126 / JCM 17055 / OF4)</name>
    <name type="common">Bacillus pseudofirmus</name>
    <dbReference type="NCBI Taxonomy" id="398511"/>
    <lineage>
        <taxon>Bacteria</taxon>
        <taxon>Bacillati</taxon>
        <taxon>Bacillota</taxon>
        <taxon>Bacilli</taxon>
        <taxon>Bacillales</taxon>
        <taxon>Bacillaceae</taxon>
        <taxon>Alkalihalophilus</taxon>
    </lineage>
</organism>
<proteinExistence type="predicted"/>
<keyword evidence="2" id="KW-1185">Reference proteome</keyword>
<dbReference type="EMBL" id="CP001878">
    <property type="protein sequence ID" value="ADC48803.1"/>
    <property type="molecule type" value="Genomic_DNA"/>
</dbReference>
<evidence type="ECO:0000313" key="1">
    <source>
        <dbReference type="EMBL" id="ADC48803.1"/>
    </source>
</evidence>
<dbReference type="RefSeq" id="WP_012960080.1">
    <property type="nucleotide sequence ID" value="NC_013791.2"/>
</dbReference>